<protein>
    <submittedName>
        <fullName evidence="1">Heme peroxidase</fullName>
    </submittedName>
</protein>
<evidence type="ECO:0000313" key="2">
    <source>
        <dbReference type="Proteomes" id="UP001497680"/>
    </source>
</evidence>
<dbReference type="EMBL" id="MU394289">
    <property type="protein sequence ID" value="KAI6090913.1"/>
    <property type="molecule type" value="Genomic_DNA"/>
</dbReference>
<keyword evidence="1" id="KW-0575">Peroxidase</keyword>
<accession>A0ACC0DDV0</accession>
<reference evidence="1 2" key="1">
    <citation type="journal article" date="2022" name="New Phytol.">
        <title>Ecological generalism drives hyperdiversity of secondary metabolite gene clusters in xylarialean endophytes.</title>
        <authorList>
            <person name="Franco M.E.E."/>
            <person name="Wisecaver J.H."/>
            <person name="Arnold A.E."/>
            <person name="Ju Y.M."/>
            <person name="Slot J.C."/>
            <person name="Ahrendt S."/>
            <person name="Moore L.P."/>
            <person name="Eastman K.E."/>
            <person name="Scott K."/>
            <person name="Konkel Z."/>
            <person name="Mondo S.J."/>
            <person name="Kuo A."/>
            <person name="Hayes R.D."/>
            <person name="Haridas S."/>
            <person name="Andreopoulos B."/>
            <person name="Riley R."/>
            <person name="LaButti K."/>
            <person name="Pangilinan J."/>
            <person name="Lipzen A."/>
            <person name="Amirebrahimi M."/>
            <person name="Yan J."/>
            <person name="Adam C."/>
            <person name="Keymanesh K."/>
            <person name="Ng V."/>
            <person name="Louie K."/>
            <person name="Northen T."/>
            <person name="Drula E."/>
            <person name="Henrissat B."/>
            <person name="Hsieh H.M."/>
            <person name="Youens-Clark K."/>
            <person name="Lutzoni F."/>
            <person name="Miadlikowska J."/>
            <person name="Eastwood D.C."/>
            <person name="Hamelin R.C."/>
            <person name="Grigoriev I.V."/>
            <person name="U'Ren J.M."/>
        </authorList>
    </citation>
    <scope>NUCLEOTIDE SEQUENCE [LARGE SCALE GENOMIC DNA]</scope>
    <source>
        <strain evidence="1 2">ER1909</strain>
    </source>
</reference>
<keyword evidence="2" id="KW-1185">Reference proteome</keyword>
<organism evidence="1 2">
    <name type="scientific">Hypoxylon rubiginosum</name>
    <dbReference type="NCBI Taxonomy" id="110542"/>
    <lineage>
        <taxon>Eukaryota</taxon>
        <taxon>Fungi</taxon>
        <taxon>Dikarya</taxon>
        <taxon>Ascomycota</taxon>
        <taxon>Pezizomycotina</taxon>
        <taxon>Sordariomycetes</taxon>
        <taxon>Xylariomycetidae</taxon>
        <taxon>Xylariales</taxon>
        <taxon>Hypoxylaceae</taxon>
        <taxon>Hypoxylon</taxon>
    </lineage>
</organism>
<dbReference type="Proteomes" id="UP001497680">
    <property type="component" value="Unassembled WGS sequence"/>
</dbReference>
<sequence>MHYGTVTLWQASCLVILVATLAAADPTWPSPNDELEEIMYQVSGFRGRGFGGTVIPCSNEASGPGRQNAAEWLRAAFHDMATTTFLSNIRAGGLDGSLQYELLSSDNLGPGFNTTLKFMADYYTSRSGVADLIALGVYYAVRSCGGPVVPVAGGRVDATAGGPIGVPLPQNTAFTFSQQFARMGFSTTEMIQATACGHSIGGVHDAEFPEIVPVGTTENGEVALDSTVAAFDNKVVTEYIAGNTTNPLVVGPSIKATRNADFKVFNYDSNVTITAMAGVSEFNSICATVLQKMIDTVPDGVVLSDPIQPYAVKPVDLQLALNSGATTMQLTGYIRVRTTNMGDDSVSSLTLNYKDRSGGTDCGTSCQYTTTLQGITEGFDDNFVWFPINAAIPTSTGISSFTIDLNMASGTTQSFDNNGNSYPLQDAILIQKPQSCLLSGTLTVTAAVRNDRKPLPVNMYLSYKTSTGDPNRPIPTLKNTTVPMTEGTCVGGYTFYTANFSGLGDLDYASKIDVISGSDSSALTDGFNAASDLAATCLPFQDPPSSLCSTGQASTPPGSSTTSSVGTVSSTVSVSTTSSTSSETGSTTSSSTVSSTSSSTAPTETLHHREDLGEYVLVGCHKESTAGRALSGASFAYDSMTLESCMANCTGYVYWGTEYGRECYCANSLDPTSEDAPLTDCNMVCSGDATEYCGDSNRIELYSTTASQPAPTATLAPKPTVSAYVQVGCYTEVPGGRALTGAAYPSDALTLEICAYNCSDFTYWAVEYGRECYCGNTLDPLSTPAPDTDCQTMVCAGDRFEYCGAGNRLNLYQLGTTISDSTKR</sequence>
<evidence type="ECO:0000313" key="1">
    <source>
        <dbReference type="EMBL" id="KAI6090913.1"/>
    </source>
</evidence>
<name>A0ACC0DDV0_9PEZI</name>
<keyword evidence="1" id="KW-0560">Oxidoreductase</keyword>
<proteinExistence type="predicted"/>
<comment type="caution">
    <text evidence="1">The sequence shown here is derived from an EMBL/GenBank/DDBJ whole genome shotgun (WGS) entry which is preliminary data.</text>
</comment>
<gene>
    <name evidence="1" type="ORF">F4821DRAFT_228226</name>
</gene>